<dbReference type="AlphaFoldDB" id="A0A8H4XD04"/>
<reference evidence="1" key="1">
    <citation type="journal article" date="2020" name="BMC Genomics">
        <title>Correction to: Identification and distribution of gene clusters required for synthesis of sphingolipid metabolism inhibitors in diverse species of the filamentous fungus Fusarium.</title>
        <authorList>
            <person name="Kim H.S."/>
            <person name="Lohmar J.M."/>
            <person name="Busman M."/>
            <person name="Brown D.W."/>
            <person name="Naumann T.A."/>
            <person name="Divon H.H."/>
            <person name="Lysoe E."/>
            <person name="Uhlig S."/>
            <person name="Proctor R.H."/>
        </authorList>
    </citation>
    <scope>NUCLEOTIDE SEQUENCE</scope>
    <source>
        <strain evidence="1">NRRL 20472</strain>
    </source>
</reference>
<proteinExistence type="predicted"/>
<evidence type="ECO:0000313" key="1">
    <source>
        <dbReference type="EMBL" id="KAF4969860.1"/>
    </source>
</evidence>
<dbReference type="OrthoDB" id="5519740at2759"/>
<dbReference type="SUPFAM" id="SSF54909">
    <property type="entry name" value="Dimeric alpha+beta barrel"/>
    <property type="match status" value="1"/>
</dbReference>
<name>A0A8H4XD04_9HYPO</name>
<dbReference type="Gene3D" id="3.30.70.1060">
    <property type="entry name" value="Dimeric alpha+beta barrel"/>
    <property type="match status" value="1"/>
</dbReference>
<sequence length="100" mass="11084">MASRIAPKRLITPILSRAFSVAAPPQKPYFLVIIPDKPGSASLRTENESPRQAAYGGNIVGSCVIWSAESKEEVLETLRKDVYVEKGVWDFGKNSEFRES</sequence>
<dbReference type="Proteomes" id="UP000622797">
    <property type="component" value="Unassembled WGS sequence"/>
</dbReference>
<evidence type="ECO:0008006" key="3">
    <source>
        <dbReference type="Google" id="ProtNLM"/>
    </source>
</evidence>
<keyword evidence="2" id="KW-1185">Reference proteome</keyword>
<dbReference type="EMBL" id="JABEXW010000148">
    <property type="protein sequence ID" value="KAF4969860.1"/>
    <property type="molecule type" value="Genomic_DNA"/>
</dbReference>
<organism evidence="1 2">
    <name type="scientific">Fusarium sarcochroum</name>
    <dbReference type="NCBI Taxonomy" id="1208366"/>
    <lineage>
        <taxon>Eukaryota</taxon>
        <taxon>Fungi</taxon>
        <taxon>Dikarya</taxon>
        <taxon>Ascomycota</taxon>
        <taxon>Pezizomycotina</taxon>
        <taxon>Sordariomycetes</taxon>
        <taxon>Hypocreomycetidae</taxon>
        <taxon>Hypocreales</taxon>
        <taxon>Nectriaceae</taxon>
        <taxon>Fusarium</taxon>
        <taxon>Fusarium lateritium species complex</taxon>
    </lineage>
</organism>
<gene>
    <name evidence="1" type="ORF">FSARC_3018</name>
</gene>
<accession>A0A8H4XD04</accession>
<dbReference type="InterPro" id="IPR011008">
    <property type="entry name" value="Dimeric_a/b-barrel"/>
</dbReference>
<reference evidence="1" key="2">
    <citation type="submission" date="2020-05" db="EMBL/GenBank/DDBJ databases">
        <authorList>
            <person name="Kim H.-S."/>
            <person name="Proctor R.H."/>
            <person name="Brown D.W."/>
        </authorList>
    </citation>
    <scope>NUCLEOTIDE SEQUENCE</scope>
    <source>
        <strain evidence="1">NRRL 20472</strain>
    </source>
</reference>
<comment type="caution">
    <text evidence="1">The sequence shown here is derived from an EMBL/GenBank/DDBJ whole genome shotgun (WGS) entry which is preliminary data.</text>
</comment>
<protein>
    <recommendedName>
        <fullName evidence="3">YCII-related domain-containing protein</fullName>
    </recommendedName>
</protein>
<evidence type="ECO:0000313" key="2">
    <source>
        <dbReference type="Proteomes" id="UP000622797"/>
    </source>
</evidence>